<dbReference type="Proteomes" id="UP001172155">
    <property type="component" value="Unassembled WGS sequence"/>
</dbReference>
<dbReference type="CDD" id="cd05312">
    <property type="entry name" value="NAD_bind_1_malic_enz"/>
    <property type="match status" value="1"/>
</dbReference>
<feature type="active site" description="Proton acceptor" evidence="5">
    <location>
        <position position="260"/>
    </location>
</feature>
<comment type="cofactor">
    <cofactor evidence="7">
        <name>Mg(2+)</name>
        <dbReference type="ChEBI" id="CHEBI:18420"/>
    </cofactor>
    <cofactor evidence="7">
        <name>Mn(2+)</name>
        <dbReference type="ChEBI" id="CHEBI:29035"/>
    </cofactor>
    <text evidence="7">Divalent metal cations. Prefers magnesium or manganese.</text>
</comment>
<dbReference type="PANTHER" id="PTHR23406:SF32">
    <property type="entry name" value="NADP-DEPENDENT MALIC ENZYME"/>
    <property type="match status" value="1"/>
</dbReference>
<dbReference type="InterPro" id="IPR037062">
    <property type="entry name" value="Malic_N_dom_sf"/>
</dbReference>
<evidence type="ECO:0000256" key="8">
    <source>
        <dbReference type="SAM" id="MobiDB-lite"/>
    </source>
</evidence>
<comment type="cofactor">
    <cofactor evidence="1">
        <name>Mn(2+)</name>
        <dbReference type="ChEBI" id="CHEBI:29035"/>
    </cofactor>
</comment>
<dbReference type="GO" id="GO:0046872">
    <property type="term" value="F:metal ion binding"/>
    <property type="evidence" value="ECO:0007669"/>
    <property type="project" value="UniProtKB-KW"/>
</dbReference>
<dbReference type="SMART" id="SM00919">
    <property type="entry name" value="Malic_M"/>
    <property type="match status" value="1"/>
</dbReference>
<dbReference type="SMART" id="SM01274">
    <property type="entry name" value="malic"/>
    <property type="match status" value="1"/>
</dbReference>
<feature type="binding site" evidence="6">
    <location>
        <position position="553"/>
    </location>
    <ligand>
        <name>(S)-malate</name>
        <dbReference type="ChEBI" id="CHEBI:15589"/>
    </ligand>
</feature>
<evidence type="ECO:0000256" key="2">
    <source>
        <dbReference type="ARBA" id="ARBA00008785"/>
    </source>
</evidence>
<dbReference type="InterPro" id="IPR012301">
    <property type="entry name" value="Malic_N_dom"/>
</dbReference>
<feature type="active site" description="Proton donor" evidence="5">
    <location>
        <position position="189"/>
    </location>
</feature>
<feature type="region of interest" description="Disordered" evidence="8">
    <location>
        <begin position="1"/>
        <end position="51"/>
    </location>
</feature>
<proteinExistence type="inferred from homology"/>
<dbReference type="GO" id="GO:0004471">
    <property type="term" value="F:malate dehydrogenase (decarboxylating) (NAD+) activity"/>
    <property type="evidence" value="ECO:0007669"/>
    <property type="project" value="TreeGrafter"/>
</dbReference>
<name>A0AA40F6F6_9PEZI</name>
<dbReference type="NCBIfam" id="NF010052">
    <property type="entry name" value="PRK13529.1"/>
    <property type="match status" value="1"/>
</dbReference>
<keyword evidence="12" id="KW-1185">Reference proteome</keyword>
<feature type="binding site" evidence="7">
    <location>
        <position position="331"/>
    </location>
    <ligand>
        <name>a divalent metal cation</name>
        <dbReference type="ChEBI" id="CHEBI:60240"/>
    </ligand>
</feature>
<gene>
    <name evidence="11" type="ORF">B0T18DRAFT_403928</name>
</gene>
<dbReference type="Pfam" id="PF03949">
    <property type="entry name" value="Malic_M"/>
    <property type="match status" value="1"/>
</dbReference>
<feature type="domain" description="Malic enzyme NAD-binding" evidence="9">
    <location>
        <begin position="356"/>
        <end position="622"/>
    </location>
</feature>
<dbReference type="InterPro" id="IPR012302">
    <property type="entry name" value="Malic_NAD-bd"/>
</dbReference>
<feature type="binding site" evidence="6">
    <location>
        <position position="242"/>
    </location>
    <ligand>
        <name>(S)-malate</name>
        <dbReference type="ChEBI" id="CHEBI:15589"/>
    </ligand>
</feature>
<organism evidence="11 12">
    <name type="scientific">Schizothecium vesticola</name>
    <dbReference type="NCBI Taxonomy" id="314040"/>
    <lineage>
        <taxon>Eukaryota</taxon>
        <taxon>Fungi</taxon>
        <taxon>Dikarya</taxon>
        <taxon>Ascomycota</taxon>
        <taxon>Pezizomycotina</taxon>
        <taxon>Sordariomycetes</taxon>
        <taxon>Sordariomycetidae</taxon>
        <taxon>Sordariales</taxon>
        <taxon>Schizotheciaceae</taxon>
        <taxon>Schizothecium</taxon>
    </lineage>
</organism>
<comment type="caution">
    <text evidence="11">The sequence shown here is derived from an EMBL/GenBank/DDBJ whole genome shotgun (WGS) entry which is preliminary data.</text>
</comment>
<sequence>MASYPYSSTSSSDISTPRSISPSSSAGRSSQSSVSNINKRMSISSSRRISAANPMSSVDIATIEEAMRMANLDTMRGYTQNTPGEVRQHATTEYLTQNQALGYQVLNEPLWNKGLSFTPEQRVHKNLTGLLPHVMEGADKQTERALKVIRTRQTSIDKYLYLSNVKSNNVDLFYRLLIDNAREMMPLVYTPTIGDVCLQYSTLYTRPEALYISIKQRRSIRTMLRNWPYPNPEICVVTDGSRILGLGDLGVNGVGIPIGKLALYTAAAGIHPGKTLPIVLDCGTANETNLKDPLYLGMRSKRVSVAEQQTFMDEFMEAAAEVFPNMVVQFEDFESEKAFNYLDRYRNKYKCFNDDIQGTGAVVLGGYIGAVNLSGVPIEEQRLVFMGAGSAGVGVAKQLVEYYTKRGLSEQAARDKFWLVDTKGLVTKDRGDKLAEHKKYFARTDNNGHQFRTLEEVIEYVKPTALVGLTATFGVFTESVVRALKASVDAGGLGRRPILFPLSNPLTKAECTFEQAVTWTDGTVIFASGSPFSPFTAKTGDGHAVTYHPNQGNNVYVFPGIGLGAILAKAGRVTDSMIYTSAAALAGALNADEIHKGLIYPRIERVRDASLVVAREVMKAARRDGVSMLPEAQWNEWEEWGDPALEKYIKEHIYDPVL</sequence>
<evidence type="ECO:0000256" key="4">
    <source>
        <dbReference type="ARBA" id="ARBA00023002"/>
    </source>
</evidence>
<evidence type="ECO:0000256" key="5">
    <source>
        <dbReference type="PIRSR" id="PIRSR000106-1"/>
    </source>
</evidence>
<evidence type="ECO:0000313" key="11">
    <source>
        <dbReference type="EMBL" id="KAK0752029.1"/>
    </source>
</evidence>
<dbReference type="PANTHER" id="PTHR23406">
    <property type="entry name" value="MALIC ENZYME-RELATED"/>
    <property type="match status" value="1"/>
</dbReference>
<dbReference type="InterPro" id="IPR001891">
    <property type="entry name" value="Malic_OxRdtase"/>
</dbReference>
<evidence type="ECO:0000256" key="6">
    <source>
        <dbReference type="PIRSR" id="PIRSR000106-2"/>
    </source>
</evidence>
<dbReference type="InterPro" id="IPR036291">
    <property type="entry name" value="NAD(P)-bd_dom_sf"/>
</dbReference>
<reference evidence="11" key="1">
    <citation type="submission" date="2023-06" db="EMBL/GenBank/DDBJ databases">
        <title>Genome-scale phylogeny and comparative genomics of the fungal order Sordariales.</title>
        <authorList>
            <consortium name="Lawrence Berkeley National Laboratory"/>
            <person name="Hensen N."/>
            <person name="Bonometti L."/>
            <person name="Westerberg I."/>
            <person name="Brannstrom I.O."/>
            <person name="Guillou S."/>
            <person name="Cros-Aarteil S."/>
            <person name="Calhoun S."/>
            <person name="Haridas S."/>
            <person name="Kuo A."/>
            <person name="Mondo S."/>
            <person name="Pangilinan J."/>
            <person name="Riley R."/>
            <person name="LaButti K."/>
            <person name="Andreopoulos B."/>
            <person name="Lipzen A."/>
            <person name="Chen C."/>
            <person name="Yanf M."/>
            <person name="Daum C."/>
            <person name="Ng V."/>
            <person name="Clum A."/>
            <person name="Steindorff A."/>
            <person name="Ohm R."/>
            <person name="Martin F."/>
            <person name="Silar P."/>
            <person name="Natvig D."/>
            <person name="Lalanne C."/>
            <person name="Gautier V."/>
            <person name="Ament-velasquez S.L."/>
            <person name="Kruys A."/>
            <person name="Hutchinson M.I."/>
            <person name="Powell A.J."/>
            <person name="Barry K."/>
            <person name="Miller A.N."/>
            <person name="Grigoriev I.V."/>
            <person name="Debuchy R."/>
            <person name="Gladieux P."/>
            <person name="Thoren M.H."/>
            <person name="Johannesson H."/>
        </authorList>
    </citation>
    <scope>NUCLEOTIDE SEQUENCE</scope>
    <source>
        <strain evidence="11">SMH3187-1</strain>
    </source>
</reference>
<evidence type="ECO:0000256" key="7">
    <source>
        <dbReference type="PIRSR" id="PIRSR000106-3"/>
    </source>
</evidence>
<evidence type="ECO:0000256" key="3">
    <source>
        <dbReference type="ARBA" id="ARBA00022723"/>
    </source>
</evidence>
<evidence type="ECO:0000259" key="9">
    <source>
        <dbReference type="SMART" id="SM00919"/>
    </source>
</evidence>
<dbReference type="PRINTS" id="PR00072">
    <property type="entry name" value="MALOXRDTASE"/>
</dbReference>
<feature type="domain" description="Malic enzyme N-terminal" evidence="10">
    <location>
        <begin position="166"/>
        <end position="346"/>
    </location>
</feature>
<evidence type="ECO:0000256" key="1">
    <source>
        <dbReference type="ARBA" id="ARBA00001936"/>
    </source>
</evidence>
<dbReference type="SUPFAM" id="SSF53223">
    <property type="entry name" value="Aminoacid dehydrogenase-like, N-terminal domain"/>
    <property type="match status" value="1"/>
</dbReference>
<feature type="binding site" evidence="7">
    <location>
        <position position="332"/>
    </location>
    <ligand>
        <name>a divalent metal cation</name>
        <dbReference type="ChEBI" id="CHEBI:60240"/>
    </ligand>
</feature>
<dbReference type="GO" id="GO:0051287">
    <property type="term" value="F:NAD binding"/>
    <property type="evidence" value="ECO:0007669"/>
    <property type="project" value="InterPro"/>
</dbReference>
<dbReference type="FunFam" id="3.40.50.720:FF:000182">
    <property type="entry name" value="NAD-dependent malic enzyme"/>
    <property type="match status" value="1"/>
</dbReference>
<feature type="binding site" evidence="7">
    <location>
        <position position="355"/>
    </location>
    <ligand>
        <name>a divalent metal cation</name>
        <dbReference type="ChEBI" id="CHEBI:60240"/>
    </ligand>
</feature>
<protein>
    <submittedName>
        <fullName evidence="11">Malic enzyme</fullName>
    </submittedName>
</protein>
<dbReference type="InterPro" id="IPR046346">
    <property type="entry name" value="Aminoacid_DH-like_N_sf"/>
</dbReference>
<keyword evidence="3 7" id="KW-0479">Metal-binding</keyword>
<evidence type="ECO:0000259" key="10">
    <source>
        <dbReference type="SMART" id="SM01274"/>
    </source>
</evidence>
<evidence type="ECO:0000313" key="12">
    <source>
        <dbReference type="Proteomes" id="UP001172155"/>
    </source>
</evidence>
<dbReference type="SUPFAM" id="SSF51735">
    <property type="entry name" value="NAD(P)-binding Rossmann-fold domains"/>
    <property type="match status" value="1"/>
</dbReference>
<dbReference type="Gene3D" id="3.40.50.10380">
    <property type="entry name" value="Malic enzyme, N-terminal domain"/>
    <property type="match status" value="1"/>
</dbReference>
<dbReference type="GO" id="GO:0005739">
    <property type="term" value="C:mitochondrion"/>
    <property type="evidence" value="ECO:0007669"/>
    <property type="project" value="TreeGrafter"/>
</dbReference>
<dbReference type="EMBL" id="JAUKUD010000002">
    <property type="protein sequence ID" value="KAK0752029.1"/>
    <property type="molecule type" value="Genomic_DNA"/>
</dbReference>
<accession>A0AA40F6F6</accession>
<dbReference type="PIRSF" id="PIRSF000106">
    <property type="entry name" value="ME"/>
    <property type="match status" value="1"/>
</dbReference>
<comment type="similarity">
    <text evidence="2">Belongs to the malic enzymes family.</text>
</comment>
<dbReference type="AlphaFoldDB" id="A0AA40F6F6"/>
<keyword evidence="4" id="KW-0560">Oxidoreductase</keyword>
<dbReference type="Pfam" id="PF00390">
    <property type="entry name" value="malic"/>
    <property type="match status" value="1"/>
</dbReference>
<feature type="binding site" evidence="6">
    <location>
        <position position="504"/>
    </location>
    <ligand>
        <name>(S)-malate</name>
        <dbReference type="ChEBI" id="CHEBI:15589"/>
    </ligand>
</feature>
<dbReference type="Gene3D" id="3.40.50.720">
    <property type="entry name" value="NAD(P)-binding Rossmann-like Domain"/>
    <property type="match status" value="1"/>
</dbReference>
<dbReference type="GO" id="GO:0006108">
    <property type="term" value="P:malate metabolic process"/>
    <property type="evidence" value="ECO:0007669"/>
    <property type="project" value="TreeGrafter"/>
</dbReference>